<evidence type="ECO:0000256" key="5">
    <source>
        <dbReference type="ARBA" id="ARBA00023004"/>
    </source>
</evidence>
<dbReference type="PANTHER" id="PTHR43756:SF5">
    <property type="entry name" value="CHOLINE MONOOXYGENASE, CHLOROPLASTIC"/>
    <property type="match status" value="1"/>
</dbReference>
<dbReference type="PROSITE" id="PS00570">
    <property type="entry name" value="RING_HYDROXYL_ALPHA"/>
    <property type="match status" value="1"/>
</dbReference>
<dbReference type="Proteomes" id="UP000182063">
    <property type="component" value="Chromosome"/>
</dbReference>
<dbReference type="Gene3D" id="2.102.10.10">
    <property type="entry name" value="Rieske [2Fe-2S] iron-sulphur domain"/>
    <property type="match status" value="1"/>
</dbReference>
<accession>A0A1L3ZYW1</accession>
<keyword evidence="10" id="KW-1185">Reference proteome</keyword>
<organism evidence="9 10">
    <name type="scientific">Tardibacter chloracetimidivorans</name>
    <dbReference type="NCBI Taxonomy" id="1921510"/>
    <lineage>
        <taxon>Bacteria</taxon>
        <taxon>Pseudomonadati</taxon>
        <taxon>Pseudomonadota</taxon>
        <taxon>Alphaproteobacteria</taxon>
        <taxon>Sphingomonadales</taxon>
        <taxon>Sphingomonadaceae</taxon>
        <taxon>Tardibacter</taxon>
    </lineage>
</organism>
<dbReference type="InterPro" id="IPR015881">
    <property type="entry name" value="ARHD_Rieske_2Fe_2S"/>
</dbReference>
<evidence type="ECO:0000256" key="4">
    <source>
        <dbReference type="ARBA" id="ARBA00023002"/>
    </source>
</evidence>
<evidence type="ECO:0000313" key="10">
    <source>
        <dbReference type="Proteomes" id="UP000182063"/>
    </source>
</evidence>
<keyword evidence="6" id="KW-0411">Iron-sulfur</keyword>
<keyword evidence="3" id="KW-0479">Metal-binding</keyword>
<dbReference type="AlphaFoldDB" id="A0A1L3ZYW1"/>
<gene>
    <name evidence="9" type="ORF">BSL82_17320</name>
</gene>
<dbReference type="CDD" id="cd00680">
    <property type="entry name" value="RHO_alpha_C"/>
    <property type="match status" value="1"/>
</dbReference>
<sequence length="400" mass="44935">MSQDTLGNIRRAMDEQLARRRYPEGFPALPGVPTARFYDPGFAAAEMEHLWKKTWLMVGVESELARDGSYFLFEQLGLSVIVRRDKDGGIGAFYNTCRHRASALLREPTGRVARFICPYHSWGYSLSGDLVSVPEAHDFACLNKADFGLSPVRCDVWRGLIFINLSPEGESLADFMAPVVGPMTGFPFENLVVKDHYFIEMDCNWKLAYHNFIEGYHTTTVHPQSLAPHLQPQTLTVALLDHGHARITVARRDNSSIYSSAAAIADEISPVFKELSNVLSTFPNCYAALDPGGFAFQNFWPAGDKKSVLEIRLVGWESSPSDEAYWNVMRTSFQAILAEDLRLFPGMQHGVEKGALSHVLMGFKERALYWMEEEIDRRIGVKNVPEPLRVAQVLSGQVDR</sequence>
<dbReference type="InterPro" id="IPR017941">
    <property type="entry name" value="Rieske_2Fe-2S"/>
</dbReference>
<dbReference type="GO" id="GO:0005506">
    <property type="term" value="F:iron ion binding"/>
    <property type="evidence" value="ECO:0007669"/>
    <property type="project" value="InterPro"/>
</dbReference>
<reference evidence="10" key="1">
    <citation type="submission" date="2016-11" db="EMBL/GenBank/DDBJ databases">
        <title>Complete Genome Sequence of alachlor-degrading Sphingomonas sp. strain JJ-A5.</title>
        <authorList>
            <person name="Lee H."/>
            <person name="Ka J.-O."/>
        </authorList>
    </citation>
    <scope>NUCLEOTIDE SEQUENCE [LARGE SCALE GENOMIC DNA]</scope>
    <source>
        <strain evidence="10">JJ-A5</strain>
    </source>
</reference>
<evidence type="ECO:0000256" key="2">
    <source>
        <dbReference type="ARBA" id="ARBA00022714"/>
    </source>
</evidence>
<keyword evidence="7" id="KW-0520">NAD</keyword>
<name>A0A1L3ZYW1_9SPHN</name>
<keyword evidence="2" id="KW-0001">2Fe-2S</keyword>
<dbReference type="GO" id="GO:0051537">
    <property type="term" value="F:2 iron, 2 sulfur cluster binding"/>
    <property type="evidence" value="ECO:0007669"/>
    <property type="project" value="UniProtKB-KW"/>
</dbReference>
<dbReference type="Pfam" id="PF00848">
    <property type="entry name" value="Ring_hydroxyl_A"/>
    <property type="match status" value="1"/>
</dbReference>
<dbReference type="GO" id="GO:0016491">
    <property type="term" value="F:oxidoreductase activity"/>
    <property type="evidence" value="ECO:0007669"/>
    <property type="project" value="UniProtKB-KW"/>
</dbReference>
<dbReference type="InterPro" id="IPR036922">
    <property type="entry name" value="Rieske_2Fe-2S_sf"/>
</dbReference>
<proteinExistence type="predicted"/>
<dbReference type="InterPro" id="IPR001663">
    <property type="entry name" value="Rng_hydr_dOase-A"/>
</dbReference>
<dbReference type="KEGG" id="sphj:BSL82_17320"/>
<dbReference type="Gene3D" id="3.90.380.10">
    <property type="entry name" value="Naphthalene 1,2-dioxygenase Alpha Subunit, Chain A, domain 1"/>
    <property type="match status" value="1"/>
</dbReference>
<evidence type="ECO:0000256" key="3">
    <source>
        <dbReference type="ARBA" id="ARBA00022723"/>
    </source>
</evidence>
<dbReference type="PROSITE" id="PS51296">
    <property type="entry name" value="RIESKE"/>
    <property type="match status" value="1"/>
</dbReference>
<feature type="domain" description="Rieske" evidence="8">
    <location>
        <begin position="55"/>
        <end position="163"/>
    </location>
</feature>
<evidence type="ECO:0000256" key="7">
    <source>
        <dbReference type="ARBA" id="ARBA00023027"/>
    </source>
</evidence>
<dbReference type="SUPFAM" id="SSF50022">
    <property type="entry name" value="ISP domain"/>
    <property type="match status" value="1"/>
</dbReference>
<protein>
    <recommendedName>
        <fullName evidence="8">Rieske domain-containing protein</fullName>
    </recommendedName>
</protein>
<dbReference type="EMBL" id="CP018221">
    <property type="protein sequence ID" value="API60823.1"/>
    <property type="molecule type" value="Genomic_DNA"/>
</dbReference>
<dbReference type="CDD" id="cd03469">
    <property type="entry name" value="Rieske_RO_Alpha_N"/>
    <property type="match status" value="1"/>
</dbReference>
<dbReference type="InterPro" id="IPR015879">
    <property type="entry name" value="Ring_hydroxy_dOase_asu_C_dom"/>
</dbReference>
<keyword evidence="5" id="KW-0408">Iron</keyword>
<dbReference type="Pfam" id="PF00355">
    <property type="entry name" value="Rieske"/>
    <property type="match status" value="1"/>
</dbReference>
<dbReference type="PANTHER" id="PTHR43756">
    <property type="entry name" value="CHOLINE MONOOXYGENASE, CHLOROPLASTIC"/>
    <property type="match status" value="1"/>
</dbReference>
<dbReference type="PRINTS" id="PR00090">
    <property type="entry name" value="RNGDIOXGNASE"/>
</dbReference>
<dbReference type="OrthoDB" id="7458380at2"/>
<comment type="cofactor">
    <cofactor evidence="1">
        <name>Fe cation</name>
        <dbReference type="ChEBI" id="CHEBI:24875"/>
    </cofactor>
</comment>
<evidence type="ECO:0000259" key="8">
    <source>
        <dbReference type="PROSITE" id="PS51296"/>
    </source>
</evidence>
<dbReference type="SUPFAM" id="SSF55961">
    <property type="entry name" value="Bet v1-like"/>
    <property type="match status" value="1"/>
</dbReference>
<keyword evidence="4" id="KW-0560">Oxidoreductase</keyword>
<evidence type="ECO:0000256" key="6">
    <source>
        <dbReference type="ARBA" id="ARBA00023014"/>
    </source>
</evidence>
<evidence type="ECO:0000256" key="1">
    <source>
        <dbReference type="ARBA" id="ARBA00001962"/>
    </source>
</evidence>
<dbReference type="STRING" id="1921510.BSL82_17320"/>
<evidence type="ECO:0000313" key="9">
    <source>
        <dbReference type="EMBL" id="API60823.1"/>
    </source>
</evidence>